<reference evidence="1 2" key="1">
    <citation type="submission" date="2018-01" db="EMBL/GenBank/DDBJ databases">
        <authorList>
            <person name="Clerissi C."/>
        </authorList>
    </citation>
    <scope>NUCLEOTIDE SEQUENCE [LARGE SCALE GENOMIC DNA]</scope>
    <source>
        <strain evidence="1">Cupriavidus taiwanensis STM 6160</strain>
        <plasmid evidence="2">iii</plasmid>
    </source>
</reference>
<evidence type="ECO:0000313" key="1">
    <source>
        <dbReference type="EMBL" id="SPD62465.1"/>
    </source>
</evidence>
<gene>
    <name evidence="1" type="ORF">CBM2607_P10464</name>
</gene>
<dbReference type="AlphaFoldDB" id="A0A375HY91"/>
<geneLocation type="plasmid" evidence="2">
    <name>iii</name>
</geneLocation>
<keyword evidence="1" id="KW-0614">Plasmid</keyword>
<accession>A0A375HY91</accession>
<organism evidence="1 2">
    <name type="scientific">Cupriavidus neocaledonicus</name>
    <dbReference type="NCBI Taxonomy" id="1040979"/>
    <lineage>
        <taxon>Bacteria</taxon>
        <taxon>Pseudomonadati</taxon>
        <taxon>Pseudomonadota</taxon>
        <taxon>Betaproteobacteria</taxon>
        <taxon>Burkholderiales</taxon>
        <taxon>Burkholderiaceae</taxon>
        <taxon>Cupriavidus</taxon>
    </lineage>
</organism>
<evidence type="ECO:0000313" key="2">
    <source>
        <dbReference type="Proteomes" id="UP000255168"/>
    </source>
</evidence>
<protein>
    <submittedName>
        <fullName evidence="1">Uncharacterized protein</fullName>
    </submittedName>
</protein>
<dbReference type="EMBL" id="LT984808">
    <property type="protein sequence ID" value="SPD62465.1"/>
    <property type="molecule type" value="Genomic_DNA"/>
</dbReference>
<dbReference type="Proteomes" id="UP000255168">
    <property type="component" value="Plasmid III"/>
</dbReference>
<proteinExistence type="predicted"/>
<sequence>MGGARGRCDCGLRRGVARRAEHEGTCLRGRARFLGHHRPGGPVTQEVSGDATRQPALEPYEMPDRSEGGATFTVDAEEDTLLRSPARRHDLPAAVRGASTSSMAPGAPIDVLEKLAEDERLARCRWYCPYRRAPGRVQRVFERTLTARLGSYDFYICRPP</sequence>
<name>A0A375HY91_9BURK</name>